<comment type="caution">
    <text evidence="1">The sequence shown here is derived from an EMBL/GenBank/DDBJ whole genome shotgun (WGS) entry which is preliminary data.</text>
</comment>
<organism evidence="1 2">
    <name type="scientific">Pistacia integerrima</name>
    <dbReference type="NCBI Taxonomy" id="434235"/>
    <lineage>
        <taxon>Eukaryota</taxon>
        <taxon>Viridiplantae</taxon>
        <taxon>Streptophyta</taxon>
        <taxon>Embryophyta</taxon>
        <taxon>Tracheophyta</taxon>
        <taxon>Spermatophyta</taxon>
        <taxon>Magnoliopsida</taxon>
        <taxon>eudicotyledons</taxon>
        <taxon>Gunneridae</taxon>
        <taxon>Pentapetalae</taxon>
        <taxon>rosids</taxon>
        <taxon>malvids</taxon>
        <taxon>Sapindales</taxon>
        <taxon>Anacardiaceae</taxon>
        <taxon>Pistacia</taxon>
    </lineage>
</organism>
<reference evidence="2" key="1">
    <citation type="journal article" date="2023" name="G3 (Bethesda)">
        <title>Genome assembly and association tests identify interacting loci associated with vigor, precocity, and sex in interspecific pistachio rootstocks.</title>
        <authorList>
            <person name="Palmer W."/>
            <person name="Jacygrad E."/>
            <person name="Sagayaradj S."/>
            <person name="Cavanaugh K."/>
            <person name="Han R."/>
            <person name="Bertier L."/>
            <person name="Beede B."/>
            <person name="Kafkas S."/>
            <person name="Golino D."/>
            <person name="Preece J."/>
            <person name="Michelmore R."/>
        </authorList>
    </citation>
    <scope>NUCLEOTIDE SEQUENCE [LARGE SCALE GENOMIC DNA]</scope>
</reference>
<accession>A0ACC0ZBK1</accession>
<keyword evidence="2" id="KW-1185">Reference proteome</keyword>
<gene>
    <name evidence="1" type="ORF">Pint_16736</name>
</gene>
<name>A0ACC0ZBK1_9ROSI</name>
<proteinExistence type="predicted"/>
<sequence length="180" mass="20156">MHTIGDLQVVGVKKLNNGNYDKWATCMESYLQGQDLWEVVGSNEVTQPEEDANGVLCKWKIIVGWSTQPSLVEFENLLAGQEAMAKQMAGVSLKGEEEALYINKSKSNFKQHVGVKDLRENVTITARRDTLQKIASPTKGLLRVMFATSKPKEKNEDEWDVKASFAVEEEELAFTVTMAE</sequence>
<dbReference type="Proteomes" id="UP001163603">
    <property type="component" value="Chromosome 2"/>
</dbReference>
<evidence type="ECO:0000313" key="1">
    <source>
        <dbReference type="EMBL" id="KAJ0048930.1"/>
    </source>
</evidence>
<dbReference type="EMBL" id="CM047737">
    <property type="protein sequence ID" value="KAJ0048930.1"/>
    <property type="molecule type" value="Genomic_DNA"/>
</dbReference>
<evidence type="ECO:0000313" key="2">
    <source>
        <dbReference type="Proteomes" id="UP001163603"/>
    </source>
</evidence>
<protein>
    <submittedName>
        <fullName evidence="1">Uncharacterized protein</fullName>
    </submittedName>
</protein>